<keyword evidence="4" id="KW-0032">Aminotransferase</keyword>
<dbReference type="STRING" id="142842.SAMN02745118_02450"/>
<gene>
    <name evidence="8" type="ORF">SAMN02745118_02450</name>
</gene>
<keyword evidence="5" id="KW-0808">Transferase</keyword>
<dbReference type="GO" id="GO:0008483">
    <property type="term" value="F:transaminase activity"/>
    <property type="evidence" value="ECO:0007669"/>
    <property type="project" value="UniProtKB-KW"/>
</dbReference>
<comment type="subunit">
    <text evidence="3">Homodimer.</text>
</comment>
<organism evidence="8 9">
    <name type="scientific">Selenihalanaerobacter shriftii</name>
    <dbReference type="NCBI Taxonomy" id="142842"/>
    <lineage>
        <taxon>Bacteria</taxon>
        <taxon>Bacillati</taxon>
        <taxon>Bacillota</taxon>
        <taxon>Clostridia</taxon>
        <taxon>Halanaerobiales</taxon>
        <taxon>Halobacteroidaceae</taxon>
        <taxon>Selenihalanaerobacter</taxon>
    </lineage>
</organism>
<dbReference type="CDD" id="cd00609">
    <property type="entry name" value="AAT_like"/>
    <property type="match status" value="1"/>
</dbReference>
<dbReference type="EMBL" id="FUWM01000024">
    <property type="protein sequence ID" value="SJZ99145.1"/>
    <property type="molecule type" value="Genomic_DNA"/>
</dbReference>
<name>A0A1T4Q5V4_9FIRM</name>
<dbReference type="GO" id="GO:1901605">
    <property type="term" value="P:alpha-amino acid metabolic process"/>
    <property type="evidence" value="ECO:0007669"/>
    <property type="project" value="TreeGrafter"/>
</dbReference>
<evidence type="ECO:0000313" key="9">
    <source>
        <dbReference type="Proteomes" id="UP000190625"/>
    </source>
</evidence>
<evidence type="ECO:0000256" key="3">
    <source>
        <dbReference type="ARBA" id="ARBA00011738"/>
    </source>
</evidence>
<dbReference type="Gene3D" id="3.40.640.10">
    <property type="entry name" value="Type I PLP-dependent aspartate aminotransferase-like (Major domain)"/>
    <property type="match status" value="1"/>
</dbReference>
<dbReference type="InterPro" id="IPR015424">
    <property type="entry name" value="PyrdxlP-dep_Trfase"/>
</dbReference>
<dbReference type="Pfam" id="PF00155">
    <property type="entry name" value="Aminotran_1_2"/>
    <property type="match status" value="1"/>
</dbReference>
<evidence type="ECO:0000256" key="1">
    <source>
        <dbReference type="ARBA" id="ARBA00001933"/>
    </source>
</evidence>
<dbReference type="FunFam" id="3.40.640.10:FF:000053">
    <property type="entry name" value="Aminotransferase, class I"/>
    <property type="match status" value="1"/>
</dbReference>
<evidence type="ECO:0000313" key="8">
    <source>
        <dbReference type="EMBL" id="SJZ99145.1"/>
    </source>
</evidence>
<protein>
    <submittedName>
        <fullName evidence="8">2-aminoadipate transaminase</fullName>
    </submittedName>
</protein>
<evidence type="ECO:0000259" key="7">
    <source>
        <dbReference type="Pfam" id="PF00155"/>
    </source>
</evidence>
<reference evidence="9" key="1">
    <citation type="submission" date="2017-02" db="EMBL/GenBank/DDBJ databases">
        <authorList>
            <person name="Varghese N."/>
            <person name="Submissions S."/>
        </authorList>
    </citation>
    <scope>NUCLEOTIDE SEQUENCE [LARGE SCALE GENOMIC DNA]</scope>
    <source>
        <strain evidence="9">ATCC BAA-73</strain>
    </source>
</reference>
<dbReference type="GO" id="GO:0030170">
    <property type="term" value="F:pyridoxal phosphate binding"/>
    <property type="evidence" value="ECO:0007669"/>
    <property type="project" value="InterPro"/>
</dbReference>
<accession>A0A1T4Q5V4</accession>
<sequence>MFEKYFSKNAQQMQGSEIREFFKLTEKPEVISFAGGFPNKACLPTKEVEEISSRLLVEAEEGMLQYSPTEGQEMLRKYIVKFMAKKGIDIEVDNVLITSGSQQGLDLVSKIFVDPGDKILTEAPSYVGGLGAIRNYQGDIISIAVDDDGIKVDILEQKLKDLASKGKTPKFIYLIADFNNPTGLTISKKRRKRLVELAEKYGVLILEDDPYSKLRYNGIDEPAIKSFDKEGHVIYLGSFSKIFIPGVRIGWVVAHKEIIQKLILAKQSTDLCTNSFGQRLIATCGEEGIIDKQIEKLQEFYRKKRDKTLESLAKHFPIEASWTEPDGGFYTWVELPSNLNSKEILVKAIDNNVAFVTGSAFYVDDQGNNAFRLSFSQPDIDKIEEGIYRLSKTIKRELVKKNEIQKHIG</sequence>
<comment type="similarity">
    <text evidence="2">Belongs to the class-I pyridoxal-phosphate-dependent aminotransferase family.</text>
</comment>
<dbReference type="PANTHER" id="PTHR42790:SF19">
    <property type="entry name" value="KYNURENINE_ALPHA-AMINOADIPATE AMINOTRANSFERASE, MITOCHONDRIAL"/>
    <property type="match status" value="1"/>
</dbReference>
<evidence type="ECO:0000256" key="5">
    <source>
        <dbReference type="ARBA" id="ARBA00022679"/>
    </source>
</evidence>
<feature type="domain" description="Aminotransferase class I/classII large" evidence="7">
    <location>
        <begin position="53"/>
        <end position="389"/>
    </location>
</feature>
<comment type="cofactor">
    <cofactor evidence="1">
        <name>pyridoxal 5'-phosphate</name>
        <dbReference type="ChEBI" id="CHEBI:597326"/>
    </cofactor>
</comment>
<keyword evidence="6" id="KW-0663">Pyridoxal phosphate</keyword>
<dbReference type="InterPro" id="IPR015422">
    <property type="entry name" value="PyrdxlP-dep_Trfase_small"/>
</dbReference>
<dbReference type="SUPFAM" id="SSF53383">
    <property type="entry name" value="PLP-dependent transferases"/>
    <property type="match status" value="1"/>
</dbReference>
<evidence type="ECO:0000256" key="6">
    <source>
        <dbReference type="ARBA" id="ARBA00022898"/>
    </source>
</evidence>
<evidence type="ECO:0000256" key="2">
    <source>
        <dbReference type="ARBA" id="ARBA00007441"/>
    </source>
</evidence>
<dbReference type="InterPro" id="IPR015421">
    <property type="entry name" value="PyrdxlP-dep_Trfase_major"/>
</dbReference>
<dbReference type="InterPro" id="IPR004839">
    <property type="entry name" value="Aminotransferase_I/II_large"/>
</dbReference>
<dbReference type="Gene3D" id="3.90.1150.10">
    <property type="entry name" value="Aspartate Aminotransferase, domain 1"/>
    <property type="match status" value="1"/>
</dbReference>
<dbReference type="PANTHER" id="PTHR42790">
    <property type="entry name" value="AMINOTRANSFERASE"/>
    <property type="match status" value="1"/>
</dbReference>
<keyword evidence="9" id="KW-1185">Reference proteome</keyword>
<dbReference type="RefSeq" id="WP_078810880.1">
    <property type="nucleotide sequence ID" value="NZ_FUWM01000024.1"/>
</dbReference>
<dbReference type="InterPro" id="IPR050859">
    <property type="entry name" value="Class-I_PLP-dep_aminotransf"/>
</dbReference>
<dbReference type="Proteomes" id="UP000190625">
    <property type="component" value="Unassembled WGS sequence"/>
</dbReference>
<dbReference type="AlphaFoldDB" id="A0A1T4Q5V4"/>
<proteinExistence type="inferred from homology"/>
<evidence type="ECO:0000256" key="4">
    <source>
        <dbReference type="ARBA" id="ARBA00022576"/>
    </source>
</evidence>
<dbReference type="OrthoDB" id="9802328at2"/>